<dbReference type="Pfam" id="PF00072">
    <property type="entry name" value="Response_reg"/>
    <property type="match status" value="1"/>
</dbReference>
<dbReference type="Proteomes" id="UP000011724">
    <property type="component" value="Chromosome"/>
</dbReference>
<sequence length="143" mass="15734">MPATILLIDDESGFVDTMAKRLAKRGLAVSTAYGGEEGVAVLEDSGFMDVVILDVKMPGMNGIEVLKKIKSAYPLIEVIMLTGHATVESAIEGMKFGAFDYMLKPCEIEELLCKIDEAYQKKQSHEDKISEAKARHIVLRRGD</sequence>
<dbReference type="SUPFAM" id="SSF52172">
    <property type="entry name" value="CheY-like"/>
    <property type="match status" value="1"/>
</dbReference>
<evidence type="ECO:0000256" key="3">
    <source>
        <dbReference type="ARBA" id="ARBA00023125"/>
    </source>
</evidence>
<dbReference type="KEGG" id="dpi:BN4_10692"/>
<evidence type="ECO:0000313" key="7">
    <source>
        <dbReference type="EMBL" id="CCH47929.1"/>
    </source>
</evidence>
<dbReference type="GO" id="GO:0000976">
    <property type="term" value="F:transcription cis-regulatory region binding"/>
    <property type="evidence" value="ECO:0007669"/>
    <property type="project" value="TreeGrafter"/>
</dbReference>
<keyword evidence="3" id="KW-0238">DNA-binding</keyword>
<dbReference type="InterPro" id="IPR039420">
    <property type="entry name" value="WalR-like"/>
</dbReference>
<feature type="coiled-coil region" evidence="5">
    <location>
        <begin position="108"/>
        <end position="135"/>
    </location>
</feature>
<keyword evidence="8" id="KW-1185">Reference proteome</keyword>
<dbReference type="PATRIC" id="fig|879567.3.peg.714"/>
<dbReference type="STRING" id="1322246.BN4_10692"/>
<organism evidence="7 8">
    <name type="scientific">Pseudodesulfovibrio piezophilus (strain DSM 21447 / JCM 15486 / C1TLV30)</name>
    <name type="common">Desulfovibrio piezophilus</name>
    <dbReference type="NCBI Taxonomy" id="1322246"/>
    <lineage>
        <taxon>Bacteria</taxon>
        <taxon>Pseudomonadati</taxon>
        <taxon>Thermodesulfobacteriota</taxon>
        <taxon>Desulfovibrionia</taxon>
        <taxon>Desulfovibrionales</taxon>
        <taxon>Desulfovibrionaceae</taxon>
    </lineage>
</organism>
<evidence type="ECO:0000259" key="6">
    <source>
        <dbReference type="PROSITE" id="PS50110"/>
    </source>
</evidence>
<dbReference type="Gene3D" id="3.40.50.2300">
    <property type="match status" value="1"/>
</dbReference>
<protein>
    <submittedName>
        <fullName evidence="7">Response regulator receiver protein</fullName>
    </submittedName>
</protein>
<dbReference type="PANTHER" id="PTHR48111:SF40">
    <property type="entry name" value="PHOSPHATE REGULON TRANSCRIPTIONAL REGULATORY PROTEIN PHOB"/>
    <property type="match status" value="1"/>
</dbReference>
<dbReference type="eggNOG" id="COG2204">
    <property type="taxonomic scope" value="Bacteria"/>
</dbReference>
<dbReference type="GO" id="GO:0032993">
    <property type="term" value="C:protein-DNA complex"/>
    <property type="evidence" value="ECO:0007669"/>
    <property type="project" value="TreeGrafter"/>
</dbReference>
<evidence type="ECO:0000256" key="4">
    <source>
        <dbReference type="PROSITE-ProRule" id="PRU00169"/>
    </source>
</evidence>
<dbReference type="GO" id="GO:0000156">
    <property type="term" value="F:phosphorelay response regulator activity"/>
    <property type="evidence" value="ECO:0007669"/>
    <property type="project" value="TreeGrafter"/>
</dbReference>
<feature type="domain" description="Response regulatory" evidence="6">
    <location>
        <begin position="4"/>
        <end position="119"/>
    </location>
</feature>
<reference evidence="8" key="2">
    <citation type="journal article" date="2013" name="Stand. Genomic Sci.">
        <title>Complete genome sequence of Desulfocapsa sulfexigens, a marine deltaproteobacterium specialized in disproportionating inorganic sulfur compounds.</title>
        <authorList>
            <person name="Finster K.W."/>
            <person name="Kjeldsen K.U."/>
            <person name="Kube M."/>
            <person name="Reinhardt R."/>
            <person name="Mussmann M."/>
            <person name="Amann R."/>
            <person name="Schreiber L."/>
        </authorList>
    </citation>
    <scope>NUCLEOTIDE SEQUENCE [LARGE SCALE GENOMIC DNA]</scope>
    <source>
        <strain evidence="8">DSM 10523 / SB164P1</strain>
    </source>
</reference>
<keyword evidence="5" id="KW-0175">Coiled coil</keyword>
<feature type="modified residue" description="4-aspartylphosphate" evidence="4">
    <location>
        <position position="54"/>
    </location>
</feature>
<evidence type="ECO:0000256" key="5">
    <source>
        <dbReference type="SAM" id="Coils"/>
    </source>
</evidence>
<dbReference type="SMART" id="SM00448">
    <property type="entry name" value="REC"/>
    <property type="match status" value="1"/>
</dbReference>
<dbReference type="AlphaFoldDB" id="M1WP08"/>
<keyword evidence="1 4" id="KW-0597">Phosphoprotein</keyword>
<dbReference type="GO" id="GO:0005829">
    <property type="term" value="C:cytosol"/>
    <property type="evidence" value="ECO:0007669"/>
    <property type="project" value="TreeGrafter"/>
</dbReference>
<dbReference type="GO" id="GO:0006355">
    <property type="term" value="P:regulation of DNA-templated transcription"/>
    <property type="evidence" value="ECO:0007669"/>
    <property type="project" value="TreeGrafter"/>
</dbReference>
<reference evidence="7 8" key="1">
    <citation type="journal article" date="2013" name="PLoS ONE">
        <title>The first genomic and proteomic characterization of a deep-sea sulfate reducer: insights into the piezophilic lifestyle of Desulfovibrio piezophilus.</title>
        <authorList>
            <person name="Pradel N."/>
            <person name="Ji B."/>
            <person name="Gimenez G."/>
            <person name="Talla E."/>
            <person name="Lenoble P."/>
            <person name="Garel M."/>
            <person name="Tamburini C."/>
            <person name="Fourquet P."/>
            <person name="Lebrun R."/>
            <person name="Bertin P."/>
            <person name="Denis Y."/>
            <person name="Pophillat M."/>
            <person name="Barbe V."/>
            <person name="Ollivier B."/>
            <person name="Dolla A."/>
        </authorList>
    </citation>
    <scope>NUCLEOTIDE SEQUENCE [LARGE SCALE GENOMIC DNA]</scope>
    <source>
        <strain evidence="8">DSM 10523 / SB164P1</strain>
    </source>
</reference>
<keyword evidence="2" id="KW-0902">Two-component regulatory system</keyword>
<evidence type="ECO:0000256" key="2">
    <source>
        <dbReference type="ARBA" id="ARBA00023012"/>
    </source>
</evidence>
<evidence type="ECO:0000313" key="8">
    <source>
        <dbReference type="Proteomes" id="UP000011724"/>
    </source>
</evidence>
<proteinExistence type="predicted"/>
<gene>
    <name evidence="7" type="ordered locus">BN4_10692</name>
</gene>
<dbReference type="OrthoDB" id="9800029at2"/>
<accession>M1WP08</accession>
<dbReference type="PANTHER" id="PTHR48111">
    <property type="entry name" value="REGULATOR OF RPOS"/>
    <property type="match status" value="1"/>
</dbReference>
<dbReference type="HOGENOM" id="CLU_000445_69_8_7"/>
<name>M1WP08_PSEP2</name>
<dbReference type="RefSeq" id="WP_015413983.1">
    <property type="nucleotide sequence ID" value="NC_020409.1"/>
</dbReference>
<dbReference type="EMBL" id="FO203427">
    <property type="protein sequence ID" value="CCH47929.1"/>
    <property type="molecule type" value="Genomic_DNA"/>
</dbReference>
<dbReference type="InterPro" id="IPR011006">
    <property type="entry name" value="CheY-like_superfamily"/>
</dbReference>
<dbReference type="PROSITE" id="PS50110">
    <property type="entry name" value="RESPONSE_REGULATORY"/>
    <property type="match status" value="1"/>
</dbReference>
<dbReference type="InterPro" id="IPR001789">
    <property type="entry name" value="Sig_transdc_resp-reg_receiver"/>
</dbReference>
<evidence type="ECO:0000256" key="1">
    <source>
        <dbReference type="ARBA" id="ARBA00022553"/>
    </source>
</evidence>
<dbReference type="BioCyc" id="DPIE1322246:BN4_RS03550-MONOMER"/>